<comment type="caution">
    <text evidence="1">The sequence shown here is derived from an EMBL/GenBank/DDBJ whole genome shotgun (WGS) entry which is preliminary data.</text>
</comment>
<keyword evidence="2" id="KW-1185">Reference proteome</keyword>
<dbReference type="EMBL" id="BSXS01000754">
    <property type="protein sequence ID" value="GME73773.1"/>
    <property type="molecule type" value="Genomic_DNA"/>
</dbReference>
<protein>
    <submittedName>
        <fullName evidence="1">Unnamed protein product</fullName>
    </submittedName>
</protein>
<reference evidence="1" key="1">
    <citation type="submission" date="2023-04" db="EMBL/GenBank/DDBJ databases">
        <title>Ambrosiozyma monospora NBRC 10751.</title>
        <authorList>
            <person name="Ichikawa N."/>
            <person name="Sato H."/>
            <person name="Tonouchi N."/>
        </authorList>
    </citation>
    <scope>NUCLEOTIDE SEQUENCE</scope>
    <source>
        <strain evidence="1">NBRC 10751</strain>
    </source>
</reference>
<name>A0ACB5SWK4_AMBMO</name>
<organism evidence="1 2">
    <name type="scientific">Ambrosiozyma monospora</name>
    <name type="common">Yeast</name>
    <name type="synonym">Endomycopsis monosporus</name>
    <dbReference type="NCBI Taxonomy" id="43982"/>
    <lineage>
        <taxon>Eukaryota</taxon>
        <taxon>Fungi</taxon>
        <taxon>Dikarya</taxon>
        <taxon>Ascomycota</taxon>
        <taxon>Saccharomycotina</taxon>
        <taxon>Pichiomycetes</taxon>
        <taxon>Pichiales</taxon>
        <taxon>Pichiaceae</taxon>
        <taxon>Ambrosiozyma</taxon>
    </lineage>
</organism>
<evidence type="ECO:0000313" key="2">
    <source>
        <dbReference type="Proteomes" id="UP001165064"/>
    </source>
</evidence>
<evidence type="ECO:0000313" key="1">
    <source>
        <dbReference type="EMBL" id="GME73773.1"/>
    </source>
</evidence>
<accession>A0ACB5SWK4</accession>
<dbReference type="Proteomes" id="UP001165064">
    <property type="component" value="Unassembled WGS sequence"/>
</dbReference>
<gene>
    <name evidence="1" type="ORF">Amon02_000152800</name>
</gene>
<proteinExistence type="predicted"/>
<sequence length="839" mass="96968">MGTATKASDTEFRIIEMKITSTTTPCFPCPKKQGYEDYNNANSNGFCNKKCTNCTALLNKEELTDKFKDCCDAGNIQFFQYLQSALKPIKKILEAMPSYQQYLANLILAPCFLFKPSKDPNEKEKFKYLFSWNCANCKVLIPGFREDETDDETYTKSSVLLQKDDNAIAKYIENELKYISQNTESKLGNVQEFRENLFKLAKLLRSNHPLYRLLNIAKQIFDLILLEINSKLSMNAIFIELPYNGRSFLIADMKNQLSIDALDAVGAKLDMLNRDDLPELLYISSAEVKPSTINKYEIKHFKFPLSFSGYHLENKEYNYKAFPYYKSVEVLPYLFPLLFLNGPEFFKADPMKVTNGSLLLSFMYERLETSIFNINNKKKTKNNDNQTLVQFFYCFAYGYHTSNTLEFMKNNNDISSIPSDNLDGPNYLREKAKDAEAMIVEFGDPDFLLTMAANPDDVVDSMFGIVTVRNFRLKVREILKKLRTKKNILGKHVAHAGKFEFQDMGNIHCHIVLWVEKPLYENVKAEIPPKPTGRKCNFTDQQHEDLKYYDLVTKYQIHTCGKSCAQGSGECRHGYPKPFSDKVQQPKDGKAAMLLRRKPNGKKFCLKKPRGNGTYTSQDVVAHSKELILFSNGMVSVEPLVGKEAVLYAMKYAWNPPSVGHEKNDIISLHLSNMVIDTHWACLRLLQKSYVFMFPTVHRMIVHLPDDQYHQQGDGHKSELMKFFEHNEKINKLLKSDGSPKSCDIVQNYLDNPNYVTFLENYRFDKSGNVVKRLKARRFIIRHPKFNDFERKMLYQMLVTTPKSKKLPTSFASLKKTTKKNRSKQAPKKIQKRVLRSRR</sequence>